<accession>A0A1I4KYW4</accession>
<dbReference type="EMBL" id="FOTI01000035">
    <property type="protein sequence ID" value="SFL83793.1"/>
    <property type="molecule type" value="Genomic_DNA"/>
</dbReference>
<proteinExistence type="inferred from homology"/>
<feature type="chain" id="PRO_5011681894" evidence="4">
    <location>
        <begin position="31"/>
        <end position="338"/>
    </location>
</feature>
<comment type="subcellular location">
    <subcellularLocation>
        <location evidence="1">Cell envelope</location>
    </subcellularLocation>
</comment>
<dbReference type="Proteomes" id="UP000199006">
    <property type="component" value="Unassembled WGS sequence"/>
</dbReference>
<dbReference type="InterPro" id="IPR028082">
    <property type="entry name" value="Peripla_BP_I"/>
</dbReference>
<dbReference type="PANTHER" id="PTHR46847:SF1">
    <property type="entry name" value="D-ALLOSE-BINDING PERIPLASMIC PROTEIN-RELATED"/>
    <property type="match status" value="1"/>
</dbReference>
<keyword evidence="7" id="KW-1185">Reference proteome</keyword>
<dbReference type="GO" id="GO:0030246">
    <property type="term" value="F:carbohydrate binding"/>
    <property type="evidence" value="ECO:0007669"/>
    <property type="project" value="UniProtKB-ARBA"/>
</dbReference>
<feature type="domain" description="Periplasmic binding protein" evidence="5">
    <location>
        <begin position="36"/>
        <end position="289"/>
    </location>
</feature>
<dbReference type="Pfam" id="PF13407">
    <property type="entry name" value="Peripla_BP_4"/>
    <property type="match status" value="1"/>
</dbReference>
<dbReference type="STRING" id="29563.SAMN02983006_02156"/>
<dbReference type="OrthoDB" id="369027at2"/>
<feature type="signal peptide" evidence="4">
    <location>
        <begin position="1"/>
        <end position="30"/>
    </location>
</feature>
<name>A0A1I4KYW4_9FIRM</name>
<reference evidence="6 7" key="1">
    <citation type="submission" date="2016-10" db="EMBL/GenBank/DDBJ databases">
        <authorList>
            <person name="de Groot N.N."/>
        </authorList>
    </citation>
    <scope>NUCLEOTIDE SEQUENCE [LARGE SCALE GENOMIC DNA]</scope>
    <source>
        <strain evidence="6 7">ATCC 51327</strain>
    </source>
</reference>
<sequence>MKKSLVYLAVGMLIFTICLGSSLITNQAKAAEEYKISVVLKALNSDYWKSVKAGAEAAAEKYGVNLSVIGPNNETQVIQQINLLEDQLVKGVQGLVVAPLRPQAAKTVLEKAVSRDIAVITIDTDADFEGKTSFAGTGNFQAAEKAGKYFADILAGQGKVAIIRGAAGDYIHDQRVDGFMQGIEGTAVEVVSVQPADSSRGKAVNVMQNIIQSYPDVNAVYATNDEMALGAERALKSANQAGVKVMGFDGSPDALKSIRNGELTATVKQDSYGIGYTGVELMVKHLAGETVASEVPVPTFIIDQNNVDASIRDLTKAFSRDRLEVLFGEDVIAEVFAE</sequence>
<evidence type="ECO:0000313" key="6">
    <source>
        <dbReference type="EMBL" id="SFL83793.1"/>
    </source>
</evidence>
<evidence type="ECO:0000256" key="1">
    <source>
        <dbReference type="ARBA" id="ARBA00004196"/>
    </source>
</evidence>
<protein>
    <submittedName>
        <fullName evidence="6">Monosaccharide ABC transporter substrate-binding protein, CUT2 family</fullName>
    </submittedName>
</protein>
<evidence type="ECO:0000256" key="3">
    <source>
        <dbReference type="ARBA" id="ARBA00022729"/>
    </source>
</evidence>
<dbReference type="CDD" id="cd01536">
    <property type="entry name" value="PBP1_ABC_sugar_binding-like"/>
    <property type="match status" value="1"/>
</dbReference>
<evidence type="ECO:0000259" key="5">
    <source>
        <dbReference type="Pfam" id="PF13407"/>
    </source>
</evidence>
<dbReference type="RefSeq" id="WP_143070162.1">
    <property type="nucleotide sequence ID" value="NZ_FOTI01000035.1"/>
</dbReference>
<comment type="similarity">
    <text evidence="2">Belongs to the bacterial solute-binding protein 2 family.</text>
</comment>
<dbReference type="SUPFAM" id="SSF53822">
    <property type="entry name" value="Periplasmic binding protein-like I"/>
    <property type="match status" value="1"/>
</dbReference>
<evidence type="ECO:0000256" key="2">
    <source>
        <dbReference type="ARBA" id="ARBA00007639"/>
    </source>
</evidence>
<gene>
    <name evidence="6" type="ORF">SAMN02983006_02156</name>
</gene>
<dbReference type="Gene3D" id="3.40.50.2300">
    <property type="match status" value="2"/>
</dbReference>
<evidence type="ECO:0000313" key="7">
    <source>
        <dbReference type="Proteomes" id="UP000199006"/>
    </source>
</evidence>
<organism evidence="6 7">
    <name type="scientific">Halanaerobium salsuginis</name>
    <dbReference type="NCBI Taxonomy" id="29563"/>
    <lineage>
        <taxon>Bacteria</taxon>
        <taxon>Bacillati</taxon>
        <taxon>Bacillota</taxon>
        <taxon>Clostridia</taxon>
        <taxon>Halanaerobiales</taxon>
        <taxon>Halanaerobiaceae</taxon>
        <taxon>Halanaerobium</taxon>
    </lineage>
</organism>
<dbReference type="AlphaFoldDB" id="A0A1I4KYW4"/>
<dbReference type="GO" id="GO:0030313">
    <property type="term" value="C:cell envelope"/>
    <property type="evidence" value="ECO:0007669"/>
    <property type="project" value="UniProtKB-SubCell"/>
</dbReference>
<evidence type="ECO:0000256" key="4">
    <source>
        <dbReference type="SAM" id="SignalP"/>
    </source>
</evidence>
<dbReference type="PANTHER" id="PTHR46847">
    <property type="entry name" value="D-ALLOSE-BINDING PERIPLASMIC PROTEIN-RELATED"/>
    <property type="match status" value="1"/>
</dbReference>
<keyword evidence="3 4" id="KW-0732">Signal</keyword>
<dbReference type="InterPro" id="IPR025997">
    <property type="entry name" value="SBP_2_dom"/>
</dbReference>